<sequence length="81" mass="9808">MEKKIPESFYIYRELLSKITRQKEELKKKYQFKIDSLTSEVDFLKEQIDAQNTMIAQTIEYMERLENQVNNMNVAIKEDKK</sequence>
<evidence type="ECO:0000256" key="1">
    <source>
        <dbReference type="SAM" id="Coils"/>
    </source>
</evidence>
<keyword evidence="3" id="KW-1185">Reference proteome</keyword>
<reference evidence="2" key="1">
    <citation type="submission" date="2021-01" db="EMBL/GenBank/DDBJ databases">
        <title>Marivirga sp. nov., isolated from intertidal surface sediments.</title>
        <authorList>
            <person name="Zhang M."/>
        </authorList>
    </citation>
    <scope>NUCLEOTIDE SEQUENCE</scope>
    <source>
        <strain evidence="2">SM1354</strain>
    </source>
</reference>
<dbReference type="EMBL" id="JAERQG010000002">
    <property type="protein sequence ID" value="MBL0765690.1"/>
    <property type="molecule type" value="Genomic_DNA"/>
</dbReference>
<dbReference type="Proteomes" id="UP000642920">
    <property type="component" value="Unassembled WGS sequence"/>
</dbReference>
<evidence type="ECO:0000313" key="2">
    <source>
        <dbReference type="EMBL" id="MBL0765690.1"/>
    </source>
</evidence>
<comment type="caution">
    <text evidence="2">The sequence shown here is derived from an EMBL/GenBank/DDBJ whole genome shotgun (WGS) entry which is preliminary data.</text>
</comment>
<accession>A0A937ABA9</accession>
<organism evidence="2 3">
    <name type="scientific">Marivirga atlantica</name>
    <dbReference type="NCBI Taxonomy" id="1548457"/>
    <lineage>
        <taxon>Bacteria</taxon>
        <taxon>Pseudomonadati</taxon>
        <taxon>Bacteroidota</taxon>
        <taxon>Cytophagia</taxon>
        <taxon>Cytophagales</taxon>
        <taxon>Marivirgaceae</taxon>
        <taxon>Marivirga</taxon>
    </lineage>
</organism>
<keyword evidence="1" id="KW-0175">Coiled coil</keyword>
<proteinExistence type="predicted"/>
<evidence type="ECO:0000313" key="3">
    <source>
        <dbReference type="Proteomes" id="UP000642920"/>
    </source>
</evidence>
<dbReference type="AlphaFoldDB" id="A0A937ABA9"/>
<protein>
    <submittedName>
        <fullName evidence="2">Uncharacterized protein</fullName>
    </submittedName>
</protein>
<feature type="coiled-coil region" evidence="1">
    <location>
        <begin position="27"/>
        <end position="75"/>
    </location>
</feature>
<dbReference type="RefSeq" id="WP_201920806.1">
    <property type="nucleotide sequence ID" value="NZ_JAERQG010000002.1"/>
</dbReference>
<gene>
    <name evidence="2" type="ORF">JKP34_10540</name>
</gene>
<name>A0A937ABA9_9BACT</name>